<dbReference type="Proteomes" id="UP000427906">
    <property type="component" value="Chromosome"/>
</dbReference>
<dbReference type="InterPro" id="IPR022002">
    <property type="entry name" value="ChsH2_Znr"/>
</dbReference>
<dbReference type="SUPFAM" id="SSF54637">
    <property type="entry name" value="Thioesterase/thiol ester dehydrase-isomerase"/>
    <property type="match status" value="1"/>
</dbReference>
<feature type="domain" description="ChsH2 rubredoxin-like zinc ribbon" evidence="3">
    <location>
        <begin position="35"/>
        <end position="65"/>
    </location>
</feature>
<evidence type="ECO:0000313" key="4">
    <source>
        <dbReference type="EMBL" id="BBO70866.1"/>
    </source>
</evidence>
<dbReference type="InterPro" id="IPR050965">
    <property type="entry name" value="UPF0336/Enoyl-CoA_hydratase"/>
</dbReference>
<dbReference type="InterPro" id="IPR012340">
    <property type="entry name" value="NA-bd_OB-fold"/>
</dbReference>
<dbReference type="Pfam" id="PF01575">
    <property type="entry name" value="MaoC_dehydratas"/>
    <property type="match status" value="1"/>
</dbReference>
<reference evidence="4 5" key="1">
    <citation type="submission" date="2019-11" db="EMBL/GenBank/DDBJ databases">
        <title>Comparative genomics of hydrocarbon-degrading Desulfosarcina strains.</title>
        <authorList>
            <person name="Watanabe M."/>
            <person name="Kojima H."/>
            <person name="Fukui M."/>
        </authorList>
    </citation>
    <scope>NUCLEOTIDE SEQUENCE [LARGE SCALE GENOMIC DNA]</scope>
    <source>
        <strain evidence="4 5">PL12</strain>
    </source>
</reference>
<evidence type="ECO:0000259" key="1">
    <source>
        <dbReference type="Pfam" id="PF01575"/>
    </source>
</evidence>
<dbReference type="Gene3D" id="3.10.129.10">
    <property type="entry name" value="Hotdog Thioesterase"/>
    <property type="match status" value="1"/>
</dbReference>
<dbReference type="Pfam" id="PF01796">
    <property type="entry name" value="OB_ChsH2_C"/>
    <property type="match status" value="1"/>
</dbReference>
<dbReference type="OrthoDB" id="9800237at2"/>
<accession>A0A5K7YNT5</accession>
<dbReference type="InterPro" id="IPR002878">
    <property type="entry name" value="ChsH2_C"/>
</dbReference>
<dbReference type="PANTHER" id="PTHR43437">
    <property type="entry name" value="HYDROXYACYL-THIOESTER DEHYDRATASE TYPE 2, MITOCHONDRIAL-RELATED"/>
    <property type="match status" value="1"/>
</dbReference>
<dbReference type="RefSeq" id="WP_155318777.1">
    <property type="nucleotide sequence ID" value="NZ_AP021874.1"/>
</dbReference>
<dbReference type="InterPro" id="IPR029069">
    <property type="entry name" value="HotDog_dom_sf"/>
</dbReference>
<dbReference type="GO" id="GO:0019171">
    <property type="term" value="F:(3R)-hydroxyacyl-[acyl-carrier-protein] dehydratase activity"/>
    <property type="evidence" value="ECO:0007669"/>
    <property type="project" value="TreeGrafter"/>
</dbReference>
<evidence type="ECO:0000259" key="3">
    <source>
        <dbReference type="Pfam" id="PF12172"/>
    </source>
</evidence>
<keyword evidence="5" id="KW-1185">Reference proteome</keyword>
<feature type="domain" description="MaoC-like" evidence="1">
    <location>
        <begin position="172"/>
        <end position="262"/>
    </location>
</feature>
<sequence>MDTRYNDSFVVEGKLALPYQYFAGKTGSRFITTIRDKQKIMGLKCDSCGKVFVPPRSTCERCFVDISDNWVDVKHSGTVTGFTVIRYKEPHQPLDPPYIQALIQLDGADTPLVHIVRGVPVSQMKKGLRVKAVFAKKTTATIMDIDHFRPEVKDAVQLGYTYEELEIGMTASFTKTITETDVYLFAGISGDFNPMHMNEEFAKKTPFGTRIAHGALPQCLCAPVLGMKLPGLGTVALEITTRFKAPTYFGDTITCVGEVIKKLEDRKWVRMSLTWTNQDQKLVAEGKALVMPPQSS</sequence>
<dbReference type="SUPFAM" id="SSF50249">
    <property type="entry name" value="Nucleic acid-binding proteins"/>
    <property type="match status" value="1"/>
</dbReference>
<proteinExistence type="predicted"/>
<protein>
    <recommendedName>
        <fullName evidence="6">MaoC-like domain-containing protein</fullName>
    </recommendedName>
</protein>
<dbReference type="InterPro" id="IPR002539">
    <property type="entry name" value="MaoC-like_dom"/>
</dbReference>
<dbReference type="Pfam" id="PF12172">
    <property type="entry name" value="zf-ChsH2"/>
    <property type="match status" value="1"/>
</dbReference>
<dbReference type="GO" id="GO:0006633">
    <property type="term" value="P:fatty acid biosynthetic process"/>
    <property type="evidence" value="ECO:0007669"/>
    <property type="project" value="TreeGrafter"/>
</dbReference>
<name>A0A5K7YNT5_9BACT</name>
<evidence type="ECO:0008006" key="6">
    <source>
        <dbReference type="Google" id="ProtNLM"/>
    </source>
</evidence>
<organism evidence="4 5">
    <name type="scientific">Desulfosarcina alkanivorans</name>
    <dbReference type="NCBI Taxonomy" id="571177"/>
    <lineage>
        <taxon>Bacteria</taxon>
        <taxon>Pseudomonadati</taxon>
        <taxon>Thermodesulfobacteriota</taxon>
        <taxon>Desulfobacteria</taxon>
        <taxon>Desulfobacterales</taxon>
        <taxon>Desulfosarcinaceae</taxon>
        <taxon>Desulfosarcina</taxon>
    </lineage>
</organism>
<evidence type="ECO:0000313" key="5">
    <source>
        <dbReference type="Proteomes" id="UP000427906"/>
    </source>
</evidence>
<dbReference type="EMBL" id="AP021874">
    <property type="protein sequence ID" value="BBO70866.1"/>
    <property type="molecule type" value="Genomic_DNA"/>
</dbReference>
<feature type="domain" description="ChsH2 C-terminal OB-fold" evidence="2">
    <location>
        <begin position="70"/>
        <end position="134"/>
    </location>
</feature>
<dbReference type="CDD" id="cd03449">
    <property type="entry name" value="R_hydratase"/>
    <property type="match status" value="1"/>
</dbReference>
<dbReference type="AlphaFoldDB" id="A0A5K7YNT5"/>
<dbReference type="KEGG" id="dalk:DSCA_47960"/>
<gene>
    <name evidence="4" type="ORF">DSCA_47960</name>
</gene>
<dbReference type="PANTHER" id="PTHR43437:SF3">
    <property type="entry name" value="HYDROXYACYL-THIOESTER DEHYDRATASE TYPE 2, MITOCHONDRIAL"/>
    <property type="match status" value="1"/>
</dbReference>
<evidence type="ECO:0000259" key="2">
    <source>
        <dbReference type="Pfam" id="PF01796"/>
    </source>
</evidence>
<dbReference type="Gene3D" id="6.10.30.10">
    <property type="match status" value="1"/>
</dbReference>